<sequence>MAYSDDQGKTWQISETARVNGDESKIVELSDGSLLVSCRNRAGGLNARTYVHSSDGGKTWSEPKQWNELMGNACNGGFARYAPVGSKKNANLLLHTLPANATRDHLKIFLSEDEGKTWPYSRELCRGESVYSELMIFPDGTIGIISEEDDNPGFDIYFTRVSLDWIRKGNAPRKK</sequence>
<evidence type="ECO:0000313" key="6">
    <source>
        <dbReference type="Proteomes" id="UP000070224"/>
    </source>
</evidence>
<dbReference type="GO" id="GO:0006689">
    <property type="term" value="P:ganglioside catabolic process"/>
    <property type="evidence" value="ECO:0007669"/>
    <property type="project" value="TreeGrafter"/>
</dbReference>
<dbReference type="PANTHER" id="PTHR10628">
    <property type="entry name" value="SIALIDASE"/>
    <property type="match status" value="1"/>
</dbReference>
<evidence type="ECO:0000256" key="2">
    <source>
        <dbReference type="ARBA" id="ARBA00009348"/>
    </source>
</evidence>
<evidence type="ECO:0000256" key="1">
    <source>
        <dbReference type="ARBA" id="ARBA00000427"/>
    </source>
</evidence>
<dbReference type="STRING" id="322095.HMPREF3185_01922"/>
<dbReference type="GO" id="GO:0009313">
    <property type="term" value="P:oligosaccharide catabolic process"/>
    <property type="evidence" value="ECO:0007669"/>
    <property type="project" value="TreeGrafter"/>
</dbReference>
<dbReference type="GO" id="GO:0016020">
    <property type="term" value="C:membrane"/>
    <property type="evidence" value="ECO:0007669"/>
    <property type="project" value="TreeGrafter"/>
</dbReference>
<proteinExistence type="inferred from homology"/>
<dbReference type="EC" id="3.2.1.18" evidence="3"/>
<dbReference type="CDD" id="cd15482">
    <property type="entry name" value="Sialidase_non-viral"/>
    <property type="match status" value="1"/>
</dbReference>
<name>A0A134B132_9PORP</name>
<dbReference type="Pfam" id="PF13088">
    <property type="entry name" value="BNR_2"/>
    <property type="match status" value="1"/>
</dbReference>
<dbReference type="PATRIC" id="fig|322095.3.peg.1897"/>
<dbReference type="SUPFAM" id="SSF50939">
    <property type="entry name" value="Sialidases"/>
    <property type="match status" value="1"/>
</dbReference>
<accession>A0A134B132</accession>
<comment type="catalytic activity">
    <reaction evidence="1">
        <text>Hydrolysis of alpha-(2-&gt;3)-, alpha-(2-&gt;6)-, alpha-(2-&gt;8)- glycosidic linkages of terminal sialic acid residues in oligosaccharides, glycoproteins, glycolipids, colominic acid and synthetic substrates.</text>
        <dbReference type="EC" id="3.2.1.18"/>
    </reaction>
</comment>
<dbReference type="InterPro" id="IPR011040">
    <property type="entry name" value="Sialidase"/>
</dbReference>
<dbReference type="GO" id="GO:0005737">
    <property type="term" value="C:cytoplasm"/>
    <property type="evidence" value="ECO:0007669"/>
    <property type="project" value="TreeGrafter"/>
</dbReference>
<dbReference type="Proteomes" id="UP000070224">
    <property type="component" value="Unassembled WGS sequence"/>
</dbReference>
<evidence type="ECO:0000259" key="4">
    <source>
        <dbReference type="Pfam" id="PF13088"/>
    </source>
</evidence>
<dbReference type="InterPro" id="IPR026856">
    <property type="entry name" value="Sialidase_fam"/>
</dbReference>
<dbReference type="Gene3D" id="2.120.10.10">
    <property type="match status" value="1"/>
</dbReference>
<feature type="domain" description="Sialidase" evidence="4">
    <location>
        <begin position="2"/>
        <end position="144"/>
    </location>
</feature>
<evidence type="ECO:0000256" key="3">
    <source>
        <dbReference type="ARBA" id="ARBA00012733"/>
    </source>
</evidence>
<organism evidence="5 6">
    <name type="scientific">Porphyromonas somerae</name>
    <dbReference type="NCBI Taxonomy" id="322095"/>
    <lineage>
        <taxon>Bacteria</taxon>
        <taxon>Pseudomonadati</taxon>
        <taxon>Bacteroidota</taxon>
        <taxon>Bacteroidia</taxon>
        <taxon>Bacteroidales</taxon>
        <taxon>Porphyromonadaceae</taxon>
        <taxon>Porphyromonas</taxon>
    </lineage>
</organism>
<dbReference type="AlphaFoldDB" id="A0A134B132"/>
<dbReference type="InterPro" id="IPR036278">
    <property type="entry name" value="Sialidase_sf"/>
</dbReference>
<protein>
    <recommendedName>
        <fullName evidence="3">exo-alpha-sialidase</fullName>
        <ecNumber evidence="3">3.2.1.18</ecNumber>
    </recommendedName>
</protein>
<keyword evidence="6" id="KW-1185">Reference proteome</keyword>
<comment type="similarity">
    <text evidence="2">Belongs to the glycosyl hydrolase 33 family.</text>
</comment>
<dbReference type="RefSeq" id="WP_060935989.1">
    <property type="nucleotide sequence ID" value="NZ_KQ960465.1"/>
</dbReference>
<comment type="caution">
    <text evidence="5">The sequence shown here is derived from an EMBL/GenBank/DDBJ whole genome shotgun (WGS) entry which is preliminary data.</text>
</comment>
<evidence type="ECO:0000313" key="5">
    <source>
        <dbReference type="EMBL" id="KXB73640.1"/>
    </source>
</evidence>
<dbReference type="GO" id="GO:0004308">
    <property type="term" value="F:exo-alpha-sialidase activity"/>
    <property type="evidence" value="ECO:0007669"/>
    <property type="project" value="UniProtKB-EC"/>
</dbReference>
<gene>
    <name evidence="5" type="ORF">HMPREF3185_01922</name>
</gene>
<dbReference type="EMBL" id="LSDK01000133">
    <property type="protein sequence ID" value="KXB73640.1"/>
    <property type="molecule type" value="Genomic_DNA"/>
</dbReference>
<dbReference type="PANTHER" id="PTHR10628:SF30">
    <property type="entry name" value="EXO-ALPHA-SIALIDASE"/>
    <property type="match status" value="1"/>
</dbReference>
<reference evidence="6" key="1">
    <citation type="submission" date="2016-01" db="EMBL/GenBank/DDBJ databases">
        <authorList>
            <person name="Mitreva M."/>
            <person name="Pepin K.H."/>
            <person name="Mihindukulasuriya K.A."/>
            <person name="Fulton R."/>
            <person name="Fronick C."/>
            <person name="O'Laughlin M."/>
            <person name="Miner T."/>
            <person name="Herter B."/>
            <person name="Rosa B.A."/>
            <person name="Cordes M."/>
            <person name="Tomlinson C."/>
            <person name="Wollam A."/>
            <person name="Palsikar V.B."/>
            <person name="Mardis E.R."/>
            <person name="Wilson R.K."/>
        </authorList>
    </citation>
    <scope>NUCLEOTIDE SEQUENCE [LARGE SCALE GENOMIC DNA]</scope>
    <source>
        <strain evidence="6">KA00683</strain>
    </source>
</reference>